<dbReference type="InterPro" id="IPR025280">
    <property type="entry name" value="SNIPE"/>
</dbReference>
<proteinExistence type="predicted"/>
<reference evidence="3" key="1">
    <citation type="submission" date="2023-03" db="EMBL/GenBank/DDBJ databases">
        <title>Actinorhabdospora filicis NBRC 111898.</title>
        <authorList>
            <person name="Ichikawa N."/>
            <person name="Sato H."/>
            <person name="Tonouchi N."/>
        </authorList>
    </citation>
    <scope>NUCLEOTIDE SEQUENCE</scope>
    <source>
        <strain evidence="3">NBRC 111898</strain>
    </source>
</reference>
<evidence type="ECO:0000313" key="4">
    <source>
        <dbReference type="Proteomes" id="UP001165079"/>
    </source>
</evidence>
<dbReference type="Proteomes" id="UP001165079">
    <property type="component" value="Unassembled WGS sequence"/>
</dbReference>
<evidence type="ECO:0000259" key="2">
    <source>
        <dbReference type="SMART" id="SM00974"/>
    </source>
</evidence>
<dbReference type="Pfam" id="PF13250">
    <property type="entry name" value="SNIPE"/>
    <property type="match status" value="1"/>
</dbReference>
<name>A0A9W6W8X7_9ACTN</name>
<organism evidence="3 4">
    <name type="scientific">Actinorhabdospora filicis</name>
    <dbReference type="NCBI Taxonomy" id="1785913"/>
    <lineage>
        <taxon>Bacteria</taxon>
        <taxon>Bacillati</taxon>
        <taxon>Actinomycetota</taxon>
        <taxon>Actinomycetes</taxon>
        <taxon>Micromonosporales</taxon>
        <taxon>Micromonosporaceae</taxon>
        <taxon>Actinorhabdospora</taxon>
    </lineage>
</organism>
<feature type="domain" description="Bacteriophage T5 Orf172 DNA-binding" evidence="2">
    <location>
        <begin position="295"/>
        <end position="378"/>
    </location>
</feature>
<sequence length="407" mass="46288">MFGKGRRLDAVEAENRALWTWARAATGVDAESLATQAGVLSGEVASLGEQIRERRAALAALKRQVVATEDIAVLQEAGIYEYSHPLEDAVAYKAELDTLRDAYKTLARNGGAVAATTSWTVNNSAAEGRRMVRDFSKLMLRAYNAEADTLVRGMRPYKLQSALDRLHKTVETIAKLGKTMNIHITPEYHRLRQRELSLTSDHLAKLAEEKERRAEERARQREEEKAAREFEREKERLRKEHAHYARVLARYDEGDEAAREIHAKLAELDAELVSVESREANIRAGYVYVISNLGAFGESMVKVGLTRRLDPLDRVRELGDASVPFRFDVHALIFSDDAVGLETRLHQELADRRVNRVNLRREFFHATPAEVREILQRVDRTHQLEYHEEAEAEEWRISRNAGVPSLD</sequence>
<keyword evidence="1" id="KW-0175">Coiled coil</keyword>
<dbReference type="InterPro" id="IPR018306">
    <property type="entry name" value="Phage_T5_Orf172_DNA-bd"/>
</dbReference>
<comment type="caution">
    <text evidence="3">The sequence shown here is derived from an EMBL/GenBank/DDBJ whole genome shotgun (WGS) entry which is preliminary data.</text>
</comment>
<dbReference type="Pfam" id="PF13455">
    <property type="entry name" value="MUG113"/>
    <property type="match status" value="1"/>
</dbReference>
<dbReference type="EMBL" id="BSTX01000001">
    <property type="protein sequence ID" value="GLZ77438.1"/>
    <property type="molecule type" value="Genomic_DNA"/>
</dbReference>
<accession>A0A9W6W8X7</accession>
<gene>
    <name evidence="3" type="ORF">Afil01_22450</name>
</gene>
<dbReference type="AlphaFoldDB" id="A0A9W6W8X7"/>
<dbReference type="SMART" id="SM00974">
    <property type="entry name" value="T5orf172"/>
    <property type="match status" value="1"/>
</dbReference>
<feature type="coiled-coil region" evidence="1">
    <location>
        <begin position="203"/>
        <end position="278"/>
    </location>
</feature>
<protein>
    <recommendedName>
        <fullName evidence="2">Bacteriophage T5 Orf172 DNA-binding domain-containing protein</fullName>
    </recommendedName>
</protein>
<evidence type="ECO:0000256" key="1">
    <source>
        <dbReference type="SAM" id="Coils"/>
    </source>
</evidence>
<evidence type="ECO:0000313" key="3">
    <source>
        <dbReference type="EMBL" id="GLZ77438.1"/>
    </source>
</evidence>
<keyword evidence="4" id="KW-1185">Reference proteome</keyword>